<feature type="compositionally biased region" description="Polar residues" evidence="6">
    <location>
        <begin position="157"/>
        <end position="177"/>
    </location>
</feature>
<sequence length="807" mass="89425">MVAACEACRSLKMRCSRSALPEGSTDTQDPCDRCKHHRRPCRAPTPRPSGRKPGSRGRYHGVEKALRKIQSELRKSKASTSSDPPDQAHLFGLLDLPESREEILHLMLSKMGTQSHSEVQNDVAAPLHDPEERITSLVSGIPAVSPTRPREHHSLEASRTTQSPPGNASPLDTNASVSDPLGLVADACGEAHDYDQQSNDNIPSLASDPGSNFIATSSGETEPRTMSRHLLRRPGYVSLGLKLNRKTLEDGLDALFSQSAAVCKYSDYFKPSDAAKHRDTGPDLDPVELGLVSMEEVNYLFPLFFERLHPINGILDPLLHTPEFVQSRSALLFTWILAISAQFDHRSGSISKRLRIHGENLSKQVYANGYKSVEIAQGYYISLLSAVPANTMAEERSWLYTIYAFGVAAELGLDREARAHGQLYHIAGIEKNYQGLSHHYPAAEAPDGRYHPHFQQQGDCPQDADTTYAERLARNRERTWLRILLWERAHSAARGRMSAFPETGLTRKIETWHLHPLADPMDKYTCAFILLRRHLGTLQNELKRQIGCQHASPHWVRELLDSTLEPWCRTWLEISDVRASPPSPQVSNTFLRFVYMHGRLWTLSFALHGLADGGQDAAAIKADCFEAAVNCCELAVYDLLEIGEPIYCMLAPTWAMISYSAVLALRLFPLLYGGKQSGNEVELVALLSQVAFQLERAGTTPSHRFGIAAILGQHLFKILRIRANALVRVAQIGPSHSLPAPSAGFESQRLDDQSSQSNAQHFDPFLSTSDPFLTLPFLPGGDGDDESAEGFSDVLWDWVGHGFVGMA</sequence>
<protein>
    <recommendedName>
        <fullName evidence="7">Zn(2)-C6 fungal-type domain-containing protein</fullName>
    </recommendedName>
</protein>
<feature type="compositionally biased region" description="Basic residues" evidence="6">
    <location>
        <begin position="49"/>
        <end position="59"/>
    </location>
</feature>
<keyword evidence="3" id="KW-0238">DNA-binding</keyword>
<comment type="subcellular location">
    <subcellularLocation>
        <location evidence="1">Nucleus</location>
    </subcellularLocation>
</comment>
<dbReference type="EMBL" id="KN847042">
    <property type="protein sequence ID" value="KIW29276.1"/>
    <property type="molecule type" value="Genomic_DNA"/>
</dbReference>
<dbReference type="STRING" id="569365.A0A0D1ZMT6"/>
<dbReference type="Proteomes" id="UP000054466">
    <property type="component" value="Unassembled WGS sequence"/>
</dbReference>
<accession>A0A0D1ZMT6</accession>
<dbReference type="GeneID" id="27344295"/>
<dbReference type="GO" id="GO:0008270">
    <property type="term" value="F:zinc ion binding"/>
    <property type="evidence" value="ECO:0007669"/>
    <property type="project" value="InterPro"/>
</dbReference>
<feature type="region of interest" description="Disordered" evidence="6">
    <location>
        <begin position="18"/>
        <end position="61"/>
    </location>
</feature>
<evidence type="ECO:0000313" key="8">
    <source>
        <dbReference type="EMBL" id="KIW29276.1"/>
    </source>
</evidence>
<evidence type="ECO:0000313" key="9">
    <source>
        <dbReference type="Proteomes" id="UP000054466"/>
    </source>
</evidence>
<evidence type="ECO:0000256" key="2">
    <source>
        <dbReference type="ARBA" id="ARBA00023015"/>
    </source>
</evidence>
<feature type="region of interest" description="Disordered" evidence="6">
    <location>
        <begin position="193"/>
        <end position="229"/>
    </location>
</feature>
<dbReference type="HOGENOM" id="CLU_010001_1_0_1"/>
<evidence type="ECO:0000256" key="4">
    <source>
        <dbReference type="ARBA" id="ARBA00023163"/>
    </source>
</evidence>
<feature type="region of interest" description="Disordered" evidence="6">
    <location>
        <begin position="139"/>
        <end position="179"/>
    </location>
</feature>
<dbReference type="InterPro" id="IPR036864">
    <property type="entry name" value="Zn2-C6_fun-type_DNA-bd_sf"/>
</dbReference>
<dbReference type="PROSITE" id="PS50048">
    <property type="entry name" value="ZN2_CY6_FUNGAL_2"/>
    <property type="match status" value="1"/>
</dbReference>
<dbReference type="CDD" id="cd00067">
    <property type="entry name" value="GAL4"/>
    <property type="match status" value="1"/>
</dbReference>
<keyword evidence="5" id="KW-0539">Nucleus</keyword>
<reference evidence="8 9" key="1">
    <citation type="submission" date="2015-01" db="EMBL/GenBank/DDBJ databases">
        <title>The Genome Sequence of Cladophialophora immunda CBS83496.</title>
        <authorList>
            <consortium name="The Broad Institute Genomics Platform"/>
            <person name="Cuomo C."/>
            <person name="de Hoog S."/>
            <person name="Gorbushina A."/>
            <person name="Stielow B."/>
            <person name="Teixiera M."/>
            <person name="Abouelleil A."/>
            <person name="Chapman S.B."/>
            <person name="Priest M."/>
            <person name="Young S.K."/>
            <person name="Wortman J."/>
            <person name="Nusbaum C."/>
            <person name="Birren B."/>
        </authorList>
    </citation>
    <scope>NUCLEOTIDE SEQUENCE [LARGE SCALE GENOMIC DNA]</scope>
    <source>
        <strain evidence="8 9">CBS 83496</strain>
    </source>
</reference>
<feature type="region of interest" description="Disordered" evidence="6">
    <location>
        <begin position="71"/>
        <end position="90"/>
    </location>
</feature>
<dbReference type="InterPro" id="IPR051089">
    <property type="entry name" value="prtT"/>
</dbReference>
<name>A0A0D1ZMT6_9EURO</name>
<evidence type="ECO:0000259" key="7">
    <source>
        <dbReference type="PROSITE" id="PS50048"/>
    </source>
</evidence>
<keyword evidence="4" id="KW-0804">Transcription</keyword>
<dbReference type="GO" id="GO:0000976">
    <property type="term" value="F:transcription cis-regulatory region binding"/>
    <property type="evidence" value="ECO:0007669"/>
    <property type="project" value="TreeGrafter"/>
</dbReference>
<dbReference type="OrthoDB" id="3163292at2759"/>
<dbReference type="RefSeq" id="XP_016249492.1">
    <property type="nucleotide sequence ID" value="XM_016391973.1"/>
</dbReference>
<dbReference type="GO" id="GO:0005634">
    <property type="term" value="C:nucleus"/>
    <property type="evidence" value="ECO:0007669"/>
    <property type="project" value="UniProtKB-SubCell"/>
</dbReference>
<evidence type="ECO:0000256" key="5">
    <source>
        <dbReference type="ARBA" id="ARBA00023242"/>
    </source>
</evidence>
<dbReference type="PANTHER" id="PTHR31845">
    <property type="entry name" value="FINGER DOMAIN PROTEIN, PUTATIVE-RELATED"/>
    <property type="match status" value="1"/>
</dbReference>
<feature type="domain" description="Zn(2)-C6 fungal-type" evidence="7">
    <location>
        <begin position="4"/>
        <end position="43"/>
    </location>
</feature>
<keyword evidence="2" id="KW-0805">Transcription regulation</keyword>
<dbReference type="InterPro" id="IPR001138">
    <property type="entry name" value="Zn2Cys6_DnaBD"/>
</dbReference>
<feature type="compositionally biased region" description="Polar residues" evidence="6">
    <location>
        <begin position="196"/>
        <end position="220"/>
    </location>
</feature>
<dbReference type="AlphaFoldDB" id="A0A0D1ZMT6"/>
<dbReference type="CDD" id="cd12148">
    <property type="entry name" value="fungal_TF_MHR"/>
    <property type="match status" value="1"/>
</dbReference>
<dbReference type="GO" id="GO:0000981">
    <property type="term" value="F:DNA-binding transcription factor activity, RNA polymerase II-specific"/>
    <property type="evidence" value="ECO:0007669"/>
    <property type="project" value="InterPro"/>
</dbReference>
<organism evidence="8 9">
    <name type="scientific">Cladophialophora immunda</name>
    <dbReference type="NCBI Taxonomy" id="569365"/>
    <lineage>
        <taxon>Eukaryota</taxon>
        <taxon>Fungi</taxon>
        <taxon>Dikarya</taxon>
        <taxon>Ascomycota</taxon>
        <taxon>Pezizomycotina</taxon>
        <taxon>Eurotiomycetes</taxon>
        <taxon>Chaetothyriomycetidae</taxon>
        <taxon>Chaetothyriales</taxon>
        <taxon>Herpotrichiellaceae</taxon>
        <taxon>Cladophialophora</taxon>
    </lineage>
</organism>
<dbReference type="PANTHER" id="PTHR31845:SF17">
    <property type="entry name" value="ZN(II)2CYS6 TRANSCRIPTION FACTOR (EUROFUNG)"/>
    <property type="match status" value="1"/>
</dbReference>
<evidence type="ECO:0000256" key="3">
    <source>
        <dbReference type="ARBA" id="ARBA00023125"/>
    </source>
</evidence>
<gene>
    <name evidence="8" type="ORF">PV07_05101</name>
</gene>
<keyword evidence="9" id="KW-1185">Reference proteome</keyword>
<dbReference type="SUPFAM" id="SSF57701">
    <property type="entry name" value="Zn2/Cys6 DNA-binding domain"/>
    <property type="match status" value="1"/>
</dbReference>
<dbReference type="VEuPathDB" id="FungiDB:PV07_05101"/>
<evidence type="ECO:0000256" key="6">
    <source>
        <dbReference type="SAM" id="MobiDB-lite"/>
    </source>
</evidence>
<evidence type="ECO:0000256" key="1">
    <source>
        <dbReference type="ARBA" id="ARBA00004123"/>
    </source>
</evidence>
<proteinExistence type="predicted"/>
<dbReference type="Gene3D" id="4.10.240.10">
    <property type="entry name" value="Zn(2)-C6 fungal-type DNA-binding domain"/>
    <property type="match status" value="1"/>
</dbReference>